<dbReference type="InterPro" id="IPR015422">
    <property type="entry name" value="PyrdxlP-dep_Trfase_small"/>
</dbReference>
<name>A0A255YRR3_9SPHN</name>
<dbReference type="InterPro" id="IPR001597">
    <property type="entry name" value="ArAA_b-elim_lyase/Thr_aldolase"/>
</dbReference>
<accession>A0A255YRR3</accession>
<dbReference type="Gene3D" id="3.40.640.10">
    <property type="entry name" value="Type I PLP-dependent aspartate aminotransferase-like (Major domain)"/>
    <property type="match status" value="1"/>
</dbReference>
<dbReference type="InterPro" id="IPR015424">
    <property type="entry name" value="PyrdxlP-dep_Trfase"/>
</dbReference>
<dbReference type="Proteomes" id="UP000216991">
    <property type="component" value="Unassembled WGS sequence"/>
</dbReference>
<evidence type="ECO:0000256" key="2">
    <source>
        <dbReference type="ARBA" id="ARBA00006966"/>
    </source>
</evidence>
<dbReference type="AlphaFoldDB" id="A0A255YRR3"/>
<dbReference type="PANTHER" id="PTHR48097:SF5">
    <property type="entry name" value="LOW SPECIFICITY L-THREONINE ALDOLASE"/>
    <property type="match status" value="1"/>
</dbReference>
<evidence type="ECO:0000313" key="6">
    <source>
        <dbReference type="EMBL" id="OYQ31913.1"/>
    </source>
</evidence>
<sequence length="339" mass="35443">MATLFNFMSDNAAAPCPEVLAGLAAVAPAQPAGYDGDDCSRRLDALFSDLFGRPCMALPVSTGTAANALALATLVPPWGAIACHTEAHVQVDECGAPEFFTGGAKLLLCPGADGKLTPAGLDAALASHRGDVHQVQLGALTLTQATECGTVYTADEIAALAAHARARGWRLHMDGARFANAVAHLGHGPAALVADLDALSFGCIKNGGLSAEAIVLFDLALADQLRWRRKRAGQMPSKGRFNAAQIIAMVENDVWLRNARTANAGAQHLAQAAGNRLMYPVQANEVFVQLAPGEPQRLRDAGFLFYDWGDAGSNQVRLVVSWDTPADGVEQLARALAGG</sequence>
<keyword evidence="4" id="KW-0663">Pyridoxal phosphate</keyword>
<dbReference type="RefSeq" id="WP_094472890.1">
    <property type="nucleotide sequence ID" value="NZ_NOXT01000084.1"/>
</dbReference>
<comment type="cofactor">
    <cofactor evidence="1">
        <name>pyridoxal 5'-phosphate</name>
        <dbReference type="ChEBI" id="CHEBI:597326"/>
    </cofactor>
</comment>
<organism evidence="6 7">
    <name type="scientific">Sandarakinorhabdus cyanobacteriorum</name>
    <dbReference type="NCBI Taxonomy" id="1981098"/>
    <lineage>
        <taxon>Bacteria</taxon>
        <taxon>Pseudomonadati</taxon>
        <taxon>Pseudomonadota</taxon>
        <taxon>Alphaproteobacteria</taxon>
        <taxon>Sphingomonadales</taxon>
        <taxon>Sphingosinicellaceae</taxon>
        <taxon>Sandarakinorhabdus</taxon>
    </lineage>
</organism>
<dbReference type="SUPFAM" id="SSF53383">
    <property type="entry name" value="PLP-dependent transferases"/>
    <property type="match status" value="1"/>
</dbReference>
<comment type="caution">
    <text evidence="6">The sequence shown here is derived from an EMBL/GenBank/DDBJ whole genome shotgun (WGS) entry which is preliminary data.</text>
</comment>
<dbReference type="Pfam" id="PF01212">
    <property type="entry name" value="Beta_elim_lyase"/>
    <property type="match status" value="1"/>
</dbReference>
<evidence type="ECO:0000256" key="1">
    <source>
        <dbReference type="ARBA" id="ARBA00001933"/>
    </source>
</evidence>
<comment type="similarity">
    <text evidence="2">Belongs to the threonine aldolase family.</text>
</comment>
<evidence type="ECO:0000256" key="3">
    <source>
        <dbReference type="ARBA" id="ARBA00011881"/>
    </source>
</evidence>
<feature type="domain" description="Aromatic amino acid beta-eliminating lyase/threonine aldolase" evidence="5">
    <location>
        <begin position="7"/>
        <end position="290"/>
    </location>
</feature>
<dbReference type="GO" id="GO:0016829">
    <property type="term" value="F:lyase activity"/>
    <property type="evidence" value="ECO:0007669"/>
    <property type="project" value="InterPro"/>
</dbReference>
<reference evidence="6 7" key="1">
    <citation type="submission" date="2017-07" db="EMBL/GenBank/DDBJ databases">
        <title>Sandarakinorhabdus cyanobacteriorum sp. nov., a novel bacterium isolated from cyanobacterial aggregates in a eutrophic lake.</title>
        <authorList>
            <person name="Cai H."/>
        </authorList>
    </citation>
    <scope>NUCLEOTIDE SEQUENCE [LARGE SCALE GENOMIC DNA]</scope>
    <source>
        <strain evidence="6 7">TH057</strain>
    </source>
</reference>
<dbReference type="GO" id="GO:0006520">
    <property type="term" value="P:amino acid metabolic process"/>
    <property type="evidence" value="ECO:0007669"/>
    <property type="project" value="InterPro"/>
</dbReference>
<comment type="subunit">
    <text evidence="3">Homotetramer.</text>
</comment>
<protein>
    <submittedName>
        <fullName evidence="6">Low specificity L-threonine aldolase</fullName>
    </submittedName>
</protein>
<evidence type="ECO:0000256" key="4">
    <source>
        <dbReference type="ARBA" id="ARBA00022898"/>
    </source>
</evidence>
<proteinExistence type="inferred from homology"/>
<dbReference type="Gene3D" id="3.90.1150.10">
    <property type="entry name" value="Aspartate Aminotransferase, domain 1"/>
    <property type="match status" value="1"/>
</dbReference>
<evidence type="ECO:0000313" key="7">
    <source>
        <dbReference type="Proteomes" id="UP000216991"/>
    </source>
</evidence>
<dbReference type="InterPro" id="IPR015421">
    <property type="entry name" value="PyrdxlP-dep_Trfase_major"/>
</dbReference>
<dbReference type="EMBL" id="NOXT01000084">
    <property type="protein sequence ID" value="OYQ31913.1"/>
    <property type="molecule type" value="Genomic_DNA"/>
</dbReference>
<keyword evidence="7" id="KW-1185">Reference proteome</keyword>
<dbReference type="OrthoDB" id="9774495at2"/>
<evidence type="ECO:0000259" key="5">
    <source>
        <dbReference type="Pfam" id="PF01212"/>
    </source>
</evidence>
<dbReference type="PANTHER" id="PTHR48097">
    <property type="entry name" value="L-THREONINE ALDOLASE-RELATED"/>
    <property type="match status" value="1"/>
</dbReference>
<gene>
    <name evidence="6" type="ORF">CHU93_04145</name>
</gene>